<sequence length="165" mass="18495">MSSSSPQKQQQQHPPQQQAVTLPSKLVDWIDSNEELEFVLMRVPGDMDLSQLNGVAIEPTEDSQPIPLPDEVYEIDAQKHHMIAVASSTDDSAGILGQVFPLLPDKAKEGTNPKVLSCRRLNRFSRTISIHKASKSERTKKRRRSAGKSVKKEIVKKQELTKVEE</sequence>
<accession>A0A7J6MN17</accession>
<name>A0A7J6MN17_PERCH</name>
<feature type="region of interest" description="Disordered" evidence="1">
    <location>
        <begin position="1"/>
        <end position="22"/>
    </location>
</feature>
<protein>
    <submittedName>
        <fullName evidence="2">Exportin-1</fullName>
    </submittedName>
</protein>
<dbReference type="OrthoDB" id="424843at2759"/>
<comment type="caution">
    <text evidence="2">The sequence shown here is derived from an EMBL/GenBank/DDBJ whole genome shotgun (WGS) entry which is preliminary data.</text>
</comment>
<dbReference type="Proteomes" id="UP000591131">
    <property type="component" value="Unassembled WGS sequence"/>
</dbReference>
<keyword evidence="3" id="KW-1185">Reference proteome</keyword>
<evidence type="ECO:0000313" key="3">
    <source>
        <dbReference type="Proteomes" id="UP000591131"/>
    </source>
</evidence>
<evidence type="ECO:0000256" key="1">
    <source>
        <dbReference type="SAM" id="MobiDB-lite"/>
    </source>
</evidence>
<gene>
    <name evidence="2" type="primary">XPO1_1</name>
    <name evidence="2" type="ORF">FOL47_011375</name>
</gene>
<evidence type="ECO:0000313" key="2">
    <source>
        <dbReference type="EMBL" id="KAF4672796.1"/>
    </source>
</evidence>
<organism evidence="2 3">
    <name type="scientific">Perkinsus chesapeaki</name>
    <name type="common">Clam parasite</name>
    <name type="synonym">Perkinsus andrewsi</name>
    <dbReference type="NCBI Taxonomy" id="330153"/>
    <lineage>
        <taxon>Eukaryota</taxon>
        <taxon>Sar</taxon>
        <taxon>Alveolata</taxon>
        <taxon>Perkinsozoa</taxon>
        <taxon>Perkinsea</taxon>
        <taxon>Perkinsida</taxon>
        <taxon>Perkinsidae</taxon>
        <taxon>Perkinsus</taxon>
    </lineage>
</organism>
<feature type="region of interest" description="Disordered" evidence="1">
    <location>
        <begin position="129"/>
        <end position="153"/>
    </location>
</feature>
<dbReference type="EMBL" id="JAAPAO010000099">
    <property type="protein sequence ID" value="KAF4672796.1"/>
    <property type="molecule type" value="Genomic_DNA"/>
</dbReference>
<proteinExistence type="predicted"/>
<feature type="compositionally biased region" description="Low complexity" evidence="1">
    <location>
        <begin position="1"/>
        <end position="18"/>
    </location>
</feature>
<dbReference type="AlphaFoldDB" id="A0A7J6MN17"/>
<reference evidence="2 3" key="1">
    <citation type="submission" date="2020-04" db="EMBL/GenBank/DDBJ databases">
        <title>Perkinsus chesapeaki whole genome sequence.</title>
        <authorList>
            <person name="Bogema D.R."/>
        </authorList>
    </citation>
    <scope>NUCLEOTIDE SEQUENCE [LARGE SCALE GENOMIC DNA]</scope>
    <source>
        <strain evidence="2">ATCC PRA-425</strain>
    </source>
</reference>